<accession>A0A841Q943</accession>
<evidence type="ECO:0000256" key="6">
    <source>
        <dbReference type="RuleBase" id="RU366058"/>
    </source>
</evidence>
<evidence type="ECO:0000256" key="4">
    <source>
        <dbReference type="ARBA" id="ARBA00022989"/>
    </source>
</evidence>
<evidence type="ECO:0000256" key="3">
    <source>
        <dbReference type="ARBA" id="ARBA00022692"/>
    </source>
</evidence>
<evidence type="ECO:0000313" key="8">
    <source>
        <dbReference type="EMBL" id="MBB6454920.1"/>
    </source>
</evidence>
<organism evidence="8 9">
    <name type="scientific">Salirhabdus euzebyi</name>
    <dbReference type="NCBI Taxonomy" id="394506"/>
    <lineage>
        <taxon>Bacteria</taxon>
        <taxon>Bacillati</taxon>
        <taxon>Bacillota</taxon>
        <taxon>Bacilli</taxon>
        <taxon>Bacillales</taxon>
        <taxon>Bacillaceae</taxon>
        <taxon>Salirhabdus</taxon>
    </lineage>
</organism>
<name>A0A841Q943_9BACI</name>
<protein>
    <recommendedName>
        <fullName evidence="6">TVP38/TMEM64 family membrane protein</fullName>
    </recommendedName>
</protein>
<feature type="domain" description="VTT" evidence="7">
    <location>
        <begin position="53"/>
        <end position="172"/>
    </location>
</feature>
<evidence type="ECO:0000256" key="1">
    <source>
        <dbReference type="ARBA" id="ARBA00004651"/>
    </source>
</evidence>
<comment type="similarity">
    <text evidence="6">Belongs to the TVP38/TMEM64 family.</text>
</comment>
<dbReference type="Proteomes" id="UP000581688">
    <property type="component" value="Unassembled WGS sequence"/>
</dbReference>
<evidence type="ECO:0000256" key="2">
    <source>
        <dbReference type="ARBA" id="ARBA00022475"/>
    </source>
</evidence>
<feature type="transmembrane region" description="Helical" evidence="6">
    <location>
        <begin position="73"/>
        <end position="94"/>
    </location>
</feature>
<feature type="transmembrane region" description="Helical" evidence="6">
    <location>
        <begin position="148"/>
        <end position="168"/>
    </location>
</feature>
<evidence type="ECO:0000256" key="5">
    <source>
        <dbReference type="ARBA" id="ARBA00023136"/>
    </source>
</evidence>
<dbReference type="PANTHER" id="PTHR12677">
    <property type="entry name" value="GOLGI APPARATUS MEMBRANE PROTEIN TVP38-RELATED"/>
    <property type="match status" value="1"/>
</dbReference>
<dbReference type="EMBL" id="JACHGH010000013">
    <property type="protein sequence ID" value="MBB6454920.1"/>
    <property type="molecule type" value="Genomic_DNA"/>
</dbReference>
<reference evidence="8 9" key="1">
    <citation type="submission" date="2020-08" db="EMBL/GenBank/DDBJ databases">
        <title>Genomic Encyclopedia of Type Strains, Phase IV (KMG-IV): sequencing the most valuable type-strain genomes for metagenomic binning, comparative biology and taxonomic classification.</title>
        <authorList>
            <person name="Goeker M."/>
        </authorList>
    </citation>
    <scope>NUCLEOTIDE SEQUENCE [LARGE SCALE GENOMIC DNA]</scope>
    <source>
        <strain evidence="8 9">DSM 19612</strain>
    </source>
</reference>
<feature type="transmembrane region" description="Helical" evidence="6">
    <location>
        <begin position="115"/>
        <end position="136"/>
    </location>
</feature>
<dbReference type="InterPro" id="IPR032816">
    <property type="entry name" value="VTT_dom"/>
</dbReference>
<feature type="transmembrane region" description="Helical" evidence="6">
    <location>
        <begin position="6"/>
        <end position="29"/>
    </location>
</feature>
<dbReference type="AlphaFoldDB" id="A0A841Q943"/>
<keyword evidence="9" id="KW-1185">Reference proteome</keyword>
<dbReference type="PANTHER" id="PTHR12677:SF59">
    <property type="entry name" value="GOLGI APPARATUS MEMBRANE PROTEIN TVP38-RELATED"/>
    <property type="match status" value="1"/>
</dbReference>
<dbReference type="GO" id="GO:0005886">
    <property type="term" value="C:plasma membrane"/>
    <property type="evidence" value="ECO:0007669"/>
    <property type="project" value="UniProtKB-SubCell"/>
</dbReference>
<evidence type="ECO:0000259" key="7">
    <source>
        <dbReference type="Pfam" id="PF09335"/>
    </source>
</evidence>
<keyword evidence="3 6" id="KW-0812">Transmembrane</keyword>
<dbReference type="InterPro" id="IPR015414">
    <property type="entry name" value="TMEM64"/>
</dbReference>
<keyword evidence="4 6" id="KW-1133">Transmembrane helix</keyword>
<feature type="transmembrane region" description="Helical" evidence="6">
    <location>
        <begin position="180"/>
        <end position="198"/>
    </location>
</feature>
<feature type="transmembrane region" description="Helical" evidence="6">
    <location>
        <begin position="41"/>
        <end position="61"/>
    </location>
</feature>
<keyword evidence="2 6" id="KW-1003">Cell membrane</keyword>
<dbReference type="RefSeq" id="WP_174497269.1">
    <property type="nucleotide sequence ID" value="NZ_CADDWK010000013.1"/>
</dbReference>
<comment type="caution">
    <text evidence="8">The sequence shown here is derived from an EMBL/GenBank/DDBJ whole genome shotgun (WGS) entry which is preliminary data.</text>
</comment>
<evidence type="ECO:0000313" key="9">
    <source>
        <dbReference type="Proteomes" id="UP000581688"/>
    </source>
</evidence>
<proteinExistence type="inferred from homology"/>
<gene>
    <name evidence="8" type="ORF">HNQ94_003409</name>
</gene>
<comment type="subcellular location">
    <subcellularLocation>
        <location evidence="1 6">Cell membrane</location>
        <topology evidence="1 6">Multi-pass membrane protein</topology>
    </subcellularLocation>
</comment>
<sequence length="211" mass="24061">MKKWIFLGVFYIITIVVGFQNKALILAWIQESTLSQLPIMFFTSVLLSVFPIVPFTLFAGVMGVKYGAVLGMAINWFGGVSAAALFFLLARYGFQENFRKKIEHYKGLEKFTRMIEQNAFVAVLLVRLISLVPPPVVNIYSGLSRMPFKVYILATGIGKIPSMFFYAFSGSQLFESIGMFIFGLSVYVLFVIFIILMYKKWFKDKEKIITE</sequence>
<keyword evidence="5 6" id="KW-0472">Membrane</keyword>
<dbReference type="Pfam" id="PF09335">
    <property type="entry name" value="VTT_dom"/>
    <property type="match status" value="1"/>
</dbReference>